<sequence length="273" mass="30130">MSQLSMFDAPDMAITPSVPVSDLTAARALPAVVSVPARKVRGQTRQAFIDEFCQTATYLRRSEVFRDFVTLAASELDLVRIHTPESRARCSQIIARYKASDIDRMHTLFSLMVAALSEAHQDFLGSVYMELELGADEMGQYFTPHSVSSLLAQLAAGDLLAQLKSCPFISLQEPTSGAGGMVIAFAEIMLQAGLNPATQLLVTTIDIDPLAADMTFVQLSLLGIPATVNTGNTLTLQMNLTRHTPVWFFNDWQERIRSHERIQAMRAFMSRLC</sequence>
<evidence type="ECO:0000259" key="2">
    <source>
        <dbReference type="Pfam" id="PF02384"/>
    </source>
</evidence>
<dbReference type="Gene3D" id="3.40.50.150">
    <property type="entry name" value="Vaccinia Virus protein VP39"/>
    <property type="match status" value="1"/>
</dbReference>
<evidence type="ECO:0000313" key="4">
    <source>
        <dbReference type="Proteomes" id="UP000867740"/>
    </source>
</evidence>
<dbReference type="GO" id="GO:0008170">
    <property type="term" value="F:N-methyltransferase activity"/>
    <property type="evidence" value="ECO:0007669"/>
    <property type="project" value="InterPro"/>
</dbReference>
<dbReference type="EMBL" id="DACSUM010000028">
    <property type="protein sequence ID" value="HAT3583034.1"/>
    <property type="molecule type" value="Genomic_DNA"/>
</dbReference>
<organism evidence="3 4">
    <name type="scientific">Kluyvera intermedia</name>
    <name type="common">Enterobacter intermedius</name>
    <dbReference type="NCBI Taxonomy" id="61648"/>
    <lineage>
        <taxon>Bacteria</taxon>
        <taxon>Pseudomonadati</taxon>
        <taxon>Pseudomonadota</taxon>
        <taxon>Gammaproteobacteria</taxon>
        <taxon>Enterobacterales</taxon>
        <taxon>Enterobacteriaceae</taxon>
        <taxon>Kluyvera</taxon>
    </lineage>
</organism>
<dbReference type="InterPro" id="IPR003356">
    <property type="entry name" value="DNA_methylase_A-5"/>
</dbReference>
<dbReference type="Pfam" id="PF02384">
    <property type="entry name" value="N6_Mtase"/>
    <property type="match status" value="1"/>
</dbReference>
<reference evidence="3" key="2">
    <citation type="submission" date="2020-10" db="EMBL/GenBank/DDBJ databases">
        <authorList>
            <consortium name="NCBI Pathogen Detection Project"/>
        </authorList>
    </citation>
    <scope>NUCLEOTIDE SEQUENCE</scope>
    <source>
        <strain evidence="3">CAVp300</strain>
    </source>
</reference>
<comment type="caution">
    <text evidence="3">The sequence shown here is derived from an EMBL/GenBank/DDBJ whole genome shotgun (WGS) entry which is preliminary data.</text>
</comment>
<evidence type="ECO:0000313" key="3">
    <source>
        <dbReference type="EMBL" id="HAT3583034.1"/>
    </source>
</evidence>
<feature type="domain" description="DNA methylase adenine-specific" evidence="2">
    <location>
        <begin position="135"/>
        <end position="235"/>
    </location>
</feature>
<dbReference type="AlphaFoldDB" id="A0A9P3T941"/>
<gene>
    <name evidence="3" type="ORF">I8531_003362</name>
</gene>
<dbReference type="SUPFAM" id="SSF53335">
    <property type="entry name" value="S-adenosyl-L-methionine-dependent methyltransferases"/>
    <property type="match status" value="1"/>
</dbReference>
<keyword evidence="3" id="KW-0808">Transferase</keyword>
<dbReference type="RefSeq" id="WP_047368829.1">
    <property type="nucleotide sequence ID" value="NZ_CABMNU010000003.1"/>
</dbReference>
<evidence type="ECO:0000256" key="1">
    <source>
        <dbReference type="ARBA" id="ARBA00006594"/>
    </source>
</evidence>
<name>A0A9P3T941_KLUIN</name>
<dbReference type="Proteomes" id="UP000867740">
    <property type="component" value="Unassembled WGS sequence"/>
</dbReference>
<proteinExistence type="inferred from homology"/>
<keyword evidence="3" id="KW-0489">Methyltransferase</keyword>
<protein>
    <submittedName>
        <fullName evidence="3">N-6 DNA methylase</fullName>
    </submittedName>
</protein>
<accession>A0A9P3T941</accession>
<dbReference type="GO" id="GO:0032259">
    <property type="term" value="P:methylation"/>
    <property type="evidence" value="ECO:0007669"/>
    <property type="project" value="UniProtKB-KW"/>
</dbReference>
<comment type="similarity">
    <text evidence="1">Belongs to the N(4)/N(6)-methyltransferase family.</text>
</comment>
<dbReference type="GO" id="GO:0003677">
    <property type="term" value="F:DNA binding"/>
    <property type="evidence" value="ECO:0007669"/>
    <property type="project" value="InterPro"/>
</dbReference>
<dbReference type="InterPro" id="IPR029063">
    <property type="entry name" value="SAM-dependent_MTases_sf"/>
</dbReference>
<dbReference type="PRINTS" id="PR00507">
    <property type="entry name" value="N12N6MTFRASE"/>
</dbReference>
<reference evidence="3" key="1">
    <citation type="journal article" date="2018" name="Genome Biol.">
        <title>SKESA: strategic k-mer extension for scrupulous assemblies.</title>
        <authorList>
            <person name="Souvorov A."/>
            <person name="Agarwala R."/>
            <person name="Lipman D.J."/>
        </authorList>
    </citation>
    <scope>NUCLEOTIDE SEQUENCE</scope>
    <source>
        <strain evidence="3">CAVp300</strain>
    </source>
</reference>